<proteinExistence type="predicted"/>
<evidence type="ECO:0000256" key="1">
    <source>
        <dbReference type="SAM" id="SignalP"/>
    </source>
</evidence>
<dbReference type="SUPFAM" id="SSF51338">
    <property type="entry name" value="Composite domain of metallo-dependent hydrolases"/>
    <property type="match status" value="1"/>
</dbReference>
<dbReference type="EMBL" id="FUYM01000015">
    <property type="protein sequence ID" value="SKC07889.1"/>
    <property type="molecule type" value="Genomic_DNA"/>
</dbReference>
<dbReference type="CDD" id="cd01300">
    <property type="entry name" value="YtcJ_like"/>
    <property type="match status" value="1"/>
</dbReference>
<name>A0A1T5GHM4_9SPHN</name>
<dbReference type="InterPro" id="IPR033932">
    <property type="entry name" value="YtcJ-like"/>
</dbReference>
<dbReference type="InterPro" id="IPR011059">
    <property type="entry name" value="Metal-dep_hydrolase_composite"/>
</dbReference>
<dbReference type="Proteomes" id="UP000189818">
    <property type="component" value="Unassembled WGS sequence"/>
</dbReference>
<feature type="domain" description="Amidohydrolase 3" evidence="2">
    <location>
        <begin position="73"/>
        <end position="561"/>
    </location>
</feature>
<protein>
    <recommendedName>
        <fullName evidence="2">Amidohydrolase 3 domain-containing protein</fullName>
    </recommendedName>
</protein>
<evidence type="ECO:0000313" key="3">
    <source>
        <dbReference type="EMBL" id="SKC07889.1"/>
    </source>
</evidence>
<feature type="chain" id="PRO_5010538393" description="Amidohydrolase 3 domain-containing protein" evidence="1">
    <location>
        <begin position="24"/>
        <end position="564"/>
    </location>
</feature>
<dbReference type="PANTHER" id="PTHR22642:SF2">
    <property type="entry name" value="PROTEIN LONG AFTER FAR-RED 3"/>
    <property type="match status" value="1"/>
</dbReference>
<dbReference type="RefSeq" id="WP_079650660.1">
    <property type="nucleotide sequence ID" value="NZ_FUYM01000015.1"/>
</dbReference>
<accession>A0A1T5GHM4</accession>
<dbReference type="AlphaFoldDB" id="A0A1T5GHM4"/>
<dbReference type="InterPro" id="IPR032466">
    <property type="entry name" value="Metal_Hydrolase"/>
</dbReference>
<dbReference type="PANTHER" id="PTHR22642">
    <property type="entry name" value="IMIDAZOLONEPROPIONASE"/>
    <property type="match status" value="1"/>
</dbReference>
<dbReference type="STRING" id="439228.SAMN06295920_1152"/>
<evidence type="ECO:0000259" key="2">
    <source>
        <dbReference type="Pfam" id="PF07969"/>
    </source>
</evidence>
<dbReference type="InterPro" id="IPR013108">
    <property type="entry name" value="Amidohydro_3"/>
</dbReference>
<feature type="signal peptide" evidence="1">
    <location>
        <begin position="1"/>
        <end position="23"/>
    </location>
</feature>
<organism evidence="3 4">
    <name type="scientific">Rhizorhabdus histidinilytica</name>
    <dbReference type="NCBI Taxonomy" id="439228"/>
    <lineage>
        <taxon>Bacteria</taxon>
        <taxon>Pseudomonadati</taxon>
        <taxon>Pseudomonadota</taxon>
        <taxon>Alphaproteobacteria</taxon>
        <taxon>Sphingomonadales</taxon>
        <taxon>Sphingomonadaceae</taxon>
        <taxon>Rhizorhabdus</taxon>
    </lineage>
</organism>
<dbReference type="Pfam" id="PF07969">
    <property type="entry name" value="Amidohydro_3"/>
    <property type="match status" value="1"/>
</dbReference>
<dbReference type="OrthoDB" id="9811399at2"/>
<dbReference type="GO" id="GO:0016810">
    <property type="term" value="F:hydrolase activity, acting on carbon-nitrogen (but not peptide) bonds"/>
    <property type="evidence" value="ECO:0007669"/>
    <property type="project" value="InterPro"/>
</dbReference>
<sequence>MNKARYKATLIMAALLSASALQAADRTADLILTNGEVYTPQGWAAGVAVKDGAILAVGDAAALGAYRAPSTKMIDLGGKTVLPGLYDMHVHPLGAGLAMFECRFEYGAAPQHILDAVAACVKAAKPGEWITGGRWQAVSFGDTPPTREMLDRIAPNNPVALTDISGHSMWTNSLALKLAGITRDTPDPEGGIIERDARGEATGLLRESGRDRVRRAIPAPSLEKNVKALDAALDTMLSHGITGLVDARVPRAGLETYAALADRGLLKQRVVGCIHYSGDKEFEDLLLNRRSYERARFRTDCVKMYEDGVPTESHTAAMIDPYEPGADGHLHEPARGMLLVGPATLDPLLTRLDKMGITVKFHAAGDQASRTALDAIAAARKANGPDGPMHEVGHLTFVNPADLARAKAIRATLEFSPYLWFPSPINDDIIKAIGEERIKRVWPVREGIDSGALVIAGSDWSVVPSANPWIGIETLVTRRAPDNQRPGEVYGPAEAITLKEAIDLFTINAARQLGMADKLGTIEPGKIADLIVLDRNPFKIPATDVHNVVVTDVIIDGKTAYQRP</sequence>
<dbReference type="Gene3D" id="3.10.310.70">
    <property type="match status" value="1"/>
</dbReference>
<dbReference type="SUPFAM" id="SSF51556">
    <property type="entry name" value="Metallo-dependent hydrolases"/>
    <property type="match status" value="1"/>
</dbReference>
<evidence type="ECO:0000313" key="4">
    <source>
        <dbReference type="Proteomes" id="UP000189818"/>
    </source>
</evidence>
<reference evidence="4" key="1">
    <citation type="submission" date="2017-02" db="EMBL/GenBank/DDBJ databases">
        <authorList>
            <person name="Varghese N."/>
            <person name="Submissions S."/>
        </authorList>
    </citation>
    <scope>NUCLEOTIDE SEQUENCE [LARGE SCALE GENOMIC DNA]</scope>
    <source>
        <strain evidence="4">UM2</strain>
    </source>
</reference>
<dbReference type="Gene3D" id="3.20.20.140">
    <property type="entry name" value="Metal-dependent hydrolases"/>
    <property type="match status" value="1"/>
</dbReference>
<gene>
    <name evidence="3" type="ORF">SAMN06295920_1152</name>
</gene>
<keyword evidence="1" id="KW-0732">Signal</keyword>
<dbReference type="Gene3D" id="2.30.40.10">
    <property type="entry name" value="Urease, subunit C, domain 1"/>
    <property type="match status" value="1"/>
</dbReference>
<keyword evidence="4" id="KW-1185">Reference proteome</keyword>